<dbReference type="Proteomes" id="UP000325577">
    <property type="component" value="Linkage Group LG0"/>
</dbReference>
<reference evidence="1 2" key="1">
    <citation type="submission" date="2019-09" db="EMBL/GenBank/DDBJ databases">
        <title>A chromosome-level genome assembly of the Chinese tupelo Nyssa sinensis.</title>
        <authorList>
            <person name="Yang X."/>
            <person name="Kang M."/>
            <person name="Yang Y."/>
            <person name="Xiong H."/>
            <person name="Wang M."/>
            <person name="Zhang Z."/>
            <person name="Wang Z."/>
            <person name="Wu H."/>
            <person name="Ma T."/>
            <person name="Liu J."/>
            <person name="Xi Z."/>
        </authorList>
    </citation>
    <scope>NUCLEOTIDE SEQUENCE [LARGE SCALE GENOMIC DNA]</scope>
    <source>
        <strain evidence="1">J267</strain>
        <tissue evidence="1">Leaf</tissue>
    </source>
</reference>
<sequence length="91" mass="10414">MLKLSNGIGKGKRQDILAMPLQMPPAVKMKAITMHTCKIEISTLVISRSSHRKADSNIDPFIIIWWCAGVHLQYGYEKNFLPFMVFRFSNC</sequence>
<name>A0A5J5C8B4_9ASTE</name>
<gene>
    <name evidence="1" type="ORF">F0562_001914</name>
</gene>
<dbReference type="EMBL" id="CM018031">
    <property type="protein sequence ID" value="KAA8550230.1"/>
    <property type="molecule type" value="Genomic_DNA"/>
</dbReference>
<accession>A0A5J5C8B4</accession>
<evidence type="ECO:0000313" key="1">
    <source>
        <dbReference type="EMBL" id="KAA8550230.1"/>
    </source>
</evidence>
<keyword evidence="2" id="KW-1185">Reference proteome</keyword>
<proteinExistence type="predicted"/>
<protein>
    <submittedName>
        <fullName evidence="1">Uncharacterized protein</fullName>
    </submittedName>
</protein>
<evidence type="ECO:0000313" key="2">
    <source>
        <dbReference type="Proteomes" id="UP000325577"/>
    </source>
</evidence>
<dbReference type="AlphaFoldDB" id="A0A5J5C8B4"/>
<organism evidence="1 2">
    <name type="scientific">Nyssa sinensis</name>
    <dbReference type="NCBI Taxonomy" id="561372"/>
    <lineage>
        <taxon>Eukaryota</taxon>
        <taxon>Viridiplantae</taxon>
        <taxon>Streptophyta</taxon>
        <taxon>Embryophyta</taxon>
        <taxon>Tracheophyta</taxon>
        <taxon>Spermatophyta</taxon>
        <taxon>Magnoliopsida</taxon>
        <taxon>eudicotyledons</taxon>
        <taxon>Gunneridae</taxon>
        <taxon>Pentapetalae</taxon>
        <taxon>asterids</taxon>
        <taxon>Cornales</taxon>
        <taxon>Nyssaceae</taxon>
        <taxon>Nyssa</taxon>
    </lineage>
</organism>